<reference evidence="8" key="1">
    <citation type="journal article" date="2019" name="Int. J. Syst. Evol. Microbiol.">
        <title>The Global Catalogue of Microorganisms (GCM) 10K type strain sequencing project: providing services to taxonomists for standard genome sequencing and annotation.</title>
        <authorList>
            <consortium name="The Broad Institute Genomics Platform"/>
            <consortium name="The Broad Institute Genome Sequencing Center for Infectious Disease"/>
            <person name="Wu L."/>
            <person name="Ma J."/>
        </authorList>
    </citation>
    <scope>NUCLEOTIDE SEQUENCE [LARGE SCALE GENOMIC DNA]</scope>
    <source>
        <strain evidence="8">JCM 6307</strain>
    </source>
</reference>
<dbReference type="PANTHER" id="PTHR43731:SF9">
    <property type="entry name" value="SLR1461 PROTEIN"/>
    <property type="match status" value="1"/>
</dbReference>
<evidence type="ECO:0000256" key="2">
    <source>
        <dbReference type="ARBA" id="ARBA00022692"/>
    </source>
</evidence>
<dbReference type="InterPro" id="IPR022764">
    <property type="entry name" value="Peptidase_S54_rhomboid_dom"/>
</dbReference>
<comment type="subcellular location">
    <subcellularLocation>
        <location evidence="1">Membrane</location>
        <topology evidence="1">Multi-pass membrane protein</topology>
    </subcellularLocation>
</comment>
<evidence type="ECO:0000259" key="6">
    <source>
        <dbReference type="Pfam" id="PF01694"/>
    </source>
</evidence>
<dbReference type="Pfam" id="PF01694">
    <property type="entry name" value="Rhomboid"/>
    <property type="match status" value="1"/>
</dbReference>
<name>A0ABP5ZSF4_9ACTN</name>
<evidence type="ECO:0000256" key="4">
    <source>
        <dbReference type="ARBA" id="ARBA00023136"/>
    </source>
</evidence>
<gene>
    <name evidence="7" type="ORF">GCM10010406_40670</name>
</gene>
<dbReference type="GO" id="GO:0006508">
    <property type="term" value="P:proteolysis"/>
    <property type="evidence" value="ECO:0007669"/>
    <property type="project" value="UniProtKB-KW"/>
</dbReference>
<organism evidence="7 8">
    <name type="scientific">Streptomyces thermolineatus</name>
    <dbReference type="NCBI Taxonomy" id="44033"/>
    <lineage>
        <taxon>Bacteria</taxon>
        <taxon>Bacillati</taxon>
        <taxon>Actinomycetota</taxon>
        <taxon>Actinomycetes</taxon>
        <taxon>Kitasatosporales</taxon>
        <taxon>Streptomycetaceae</taxon>
        <taxon>Streptomyces</taxon>
    </lineage>
</organism>
<keyword evidence="4 5" id="KW-0472">Membrane</keyword>
<keyword evidence="7" id="KW-0378">Hydrolase</keyword>
<dbReference type="InterPro" id="IPR035952">
    <property type="entry name" value="Rhomboid-like_sf"/>
</dbReference>
<feature type="transmembrane region" description="Helical" evidence="5">
    <location>
        <begin position="125"/>
        <end position="143"/>
    </location>
</feature>
<keyword evidence="8" id="KW-1185">Reference proteome</keyword>
<evidence type="ECO:0000256" key="5">
    <source>
        <dbReference type="SAM" id="Phobius"/>
    </source>
</evidence>
<dbReference type="GO" id="GO:0008233">
    <property type="term" value="F:peptidase activity"/>
    <property type="evidence" value="ECO:0007669"/>
    <property type="project" value="UniProtKB-KW"/>
</dbReference>
<evidence type="ECO:0000256" key="1">
    <source>
        <dbReference type="ARBA" id="ARBA00004141"/>
    </source>
</evidence>
<feature type="transmembrane region" description="Helical" evidence="5">
    <location>
        <begin position="98"/>
        <end position="118"/>
    </location>
</feature>
<sequence length="183" mass="18732">MLGMVALLWILEAVDTASGHSLDGYGIVPRRVDELADVVPAAFTHFGFEHVAANSLPLLVLGFLTALRGIGRFVGIAGLVVVVSGLGVWLIAPAGTNTAGASGLVFGLFGYLVVRGFVDRRPTDVAIGAVVAVLYGSILWGVLPSAEGVSWQGHLFGLAGGVLAAFVFRRRAVGAPASAPVVG</sequence>
<keyword evidence="7" id="KW-0645">Protease</keyword>
<comment type="caution">
    <text evidence="7">The sequence shown here is derived from an EMBL/GenBank/DDBJ whole genome shotgun (WGS) entry which is preliminary data.</text>
</comment>
<evidence type="ECO:0000256" key="3">
    <source>
        <dbReference type="ARBA" id="ARBA00022989"/>
    </source>
</evidence>
<keyword evidence="3 5" id="KW-1133">Transmembrane helix</keyword>
<feature type="transmembrane region" description="Helical" evidence="5">
    <location>
        <begin position="149"/>
        <end position="168"/>
    </location>
</feature>
<keyword evidence="2 5" id="KW-0812">Transmembrane</keyword>
<accession>A0ABP5ZSF4</accession>
<protein>
    <submittedName>
        <fullName evidence="7">Rhomboid family intramembrane serine protease</fullName>
    </submittedName>
</protein>
<proteinExistence type="predicted"/>
<feature type="transmembrane region" description="Helical" evidence="5">
    <location>
        <begin position="43"/>
        <end position="66"/>
    </location>
</feature>
<dbReference type="RefSeq" id="WP_344384642.1">
    <property type="nucleotide sequence ID" value="NZ_BAAATA010000027.1"/>
</dbReference>
<feature type="domain" description="Peptidase S54 rhomboid" evidence="6">
    <location>
        <begin position="35"/>
        <end position="170"/>
    </location>
</feature>
<dbReference type="EMBL" id="BAAATA010000027">
    <property type="protein sequence ID" value="GAA2500003.1"/>
    <property type="molecule type" value="Genomic_DNA"/>
</dbReference>
<dbReference type="SUPFAM" id="SSF144091">
    <property type="entry name" value="Rhomboid-like"/>
    <property type="match status" value="1"/>
</dbReference>
<evidence type="ECO:0000313" key="7">
    <source>
        <dbReference type="EMBL" id="GAA2500003.1"/>
    </source>
</evidence>
<dbReference type="Gene3D" id="1.20.1540.10">
    <property type="entry name" value="Rhomboid-like"/>
    <property type="match status" value="1"/>
</dbReference>
<dbReference type="InterPro" id="IPR050925">
    <property type="entry name" value="Rhomboid_protease_S54"/>
</dbReference>
<feature type="transmembrane region" description="Helical" evidence="5">
    <location>
        <begin position="73"/>
        <end position="92"/>
    </location>
</feature>
<evidence type="ECO:0000313" key="8">
    <source>
        <dbReference type="Proteomes" id="UP001501358"/>
    </source>
</evidence>
<dbReference type="Proteomes" id="UP001501358">
    <property type="component" value="Unassembled WGS sequence"/>
</dbReference>
<dbReference type="PANTHER" id="PTHR43731">
    <property type="entry name" value="RHOMBOID PROTEASE"/>
    <property type="match status" value="1"/>
</dbReference>